<evidence type="ECO:0000313" key="1">
    <source>
        <dbReference type="EMBL" id="WZB88859.1"/>
    </source>
</evidence>
<keyword evidence="2" id="KW-1185">Reference proteome</keyword>
<evidence type="ECO:0000313" key="2">
    <source>
        <dbReference type="Proteomes" id="UP001483337"/>
    </source>
</evidence>
<gene>
    <name evidence="1" type="ORF">WJM97_04035</name>
</gene>
<sequence>MSYRVMTSRNMRVNARLDSDRASKFNYIRQRTNQGASDIMKVAIDLYYEKLHQESPVKPLQLLRESGLIGCAEGDSDLSVNYKQYLTESLNEKYGHR</sequence>
<reference evidence="1 2" key="1">
    <citation type="submission" date="2024-04" db="EMBL/GenBank/DDBJ databases">
        <title>Okeanomitos corallinicola gen. &amp; sp. nov. (Nostocales, Cyanobacteria), a new toxic marine heterocyst-forming cyanobacterium from a coral reef.</title>
        <authorList>
            <person name="Li H."/>
            <person name="Li R."/>
            <person name="Kang J."/>
            <person name="Hii K.S."/>
            <person name="Mohamed H.F."/>
            <person name="Xu X."/>
            <person name="Luo Z."/>
        </authorList>
    </citation>
    <scope>NUCLEOTIDE SEQUENCE [LARGE SCALE GENOMIC DNA]</scope>
    <source>
        <strain evidence="1 2">TIOX110</strain>
    </source>
</reference>
<name>A0ABZ2UU79_9CYAN</name>
<dbReference type="Proteomes" id="UP001483337">
    <property type="component" value="Chromosome"/>
</dbReference>
<dbReference type="EMBL" id="CP150886">
    <property type="protein sequence ID" value="WZB88859.1"/>
    <property type="molecule type" value="Genomic_DNA"/>
</dbReference>
<proteinExistence type="predicted"/>
<organism evidence="1 2">
    <name type="scientific">Okeanomitos corallinicola TIOX110</name>
    <dbReference type="NCBI Taxonomy" id="3133117"/>
    <lineage>
        <taxon>Bacteria</taxon>
        <taxon>Bacillati</taxon>
        <taxon>Cyanobacteriota</taxon>
        <taxon>Cyanophyceae</taxon>
        <taxon>Nostocales</taxon>
        <taxon>Aphanizomenonaceae</taxon>
        <taxon>Okeanomitos</taxon>
    </lineage>
</organism>
<protein>
    <submittedName>
        <fullName evidence="1">CopG family transcriptional regulator</fullName>
    </submittedName>
</protein>
<accession>A0ABZ2UU79</accession>
<dbReference type="RefSeq" id="WP_353931764.1">
    <property type="nucleotide sequence ID" value="NZ_CP150886.1"/>
</dbReference>